<name>A0A1M7L073_9FIRM</name>
<protein>
    <submittedName>
        <fullName evidence="2">Putative zinc ribbon domain-containing protein</fullName>
    </submittedName>
</protein>
<evidence type="ECO:0000259" key="1">
    <source>
        <dbReference type="Pfam" id="PF12674"/>
    </source>
</evidence>
<accession>A0A1M7L073</accession>
<keyword evidence="3" id="KW-1185">Reference proteome</keyword>
<feature type="domain" description="Putative zinc ribbon" evidence="1">
    <location>
        <begin position="5"/>
        <end position="85"/>
    </location>
</feature>
<sequence>MEVKICQSCGMPMKEEEQFGKNADSSKNDEYCCYCYPNGAFSKEETMEEMIECCIPFVLQDGEFKTEDEAREMLTNYLPTLKRWRSA</sequence>
<reference evidence="2 3" key="1">
    <citation type="submission" date="2016-11" db="EMBL/GenBank/DDBJ databases">
        <authorList>
            <person name="Jaros S."/>
            <person name="Januszkiewicz K."/>
            <person name="Wedrychowicz H."/>
        </authorList>
    </citation>
    <scope>NUCLEOTIDE SEQUENCE [LARGE SCALE GENOMIC DNA]</scope>
    <source>
        <strain evidence="2 3">DSM 15930</strain>
    </source>
</reference>
<dbReference type="OrthoDB" id="9801008at2"/>
<organism evidence="2 3">
    <name type="scientific">Anaerosporobacter mobilis DSM 15930</name>
    <dbReference type="NCBI Taxonomy" id="1120996"/>
    <lineage>
        <taxon>Bacteria</taxon>
        <taxon>Bacillati</taxon>
        <taxon>Bacillota</taxon>
        <taxon>Clostridia</taxon>
        <taxon>Lachnospirales</taxon>
        <taxon>Lachnospiraceae</taxon>
        <taxon>Anaerosporobacter</taxon>
    </lineage>
</organism>
<dbReference type="AlphaFoldDB" id="A0A1M7L073"/>
<dbReference type="STRING" id="1120996.SAMN02746066_02986"/>
<gene>
    <name evidence="2" type="ORF">SAMN02746066_02986</name>
</gene>
<dbReference type="RefSeq" id="WP_073289140.1">
    <property type="nucleotide sequence ID" value="NZ_FRCP01000015.1"/>
</dbReference>
<evidence type="ECO:0000313" key="2">
    <source>
        <dbReference type="EMBL" id="SHM71232.1"/>
    </source>
</evidence>
<dbReference type="Proteomes" id="UP000184038">
    <property type="component" value="Unassembled WGS sequence"/>
</dbReference>
<evidence type="ECO:0000313" key="3">
    <source>
        <dbReference type="Proteomes" id="UP000184038"/>
    </source>
</evidence>
<dbReference type="InterPro" id="IPR025868">
    <property type="entry name" value="Zn_ribbon_dom_put"/>
</dbReference>
<proteinExistence type="predicted"/>
<dbReference type="EMBL" id="FRCP01000015">
    <property type="protein sequence ID" value="SHM71232.1"/>
    <property type="molecule type" value="Genomic_DNA"/>
</dbReference>
<dbReference type="Pfam" id="PF12674">
    <property type="entry name" value="Zn_ribbon_2"/>
    <property type="match status" value="1"/>
</dbReference>